<keyword evidence="2" id="KW-1185">Reference proteome</keyword>
<evidence type="ECO:0000313" key="2">
    <source>
        <dbReference type="Proteomes" id="UP001152622"/>
    </source>
</evidence>
<dbReference type="Proteomes" id="UP001152622">
    <property type="component" value="Chromosome 5"/>
</dbReference>
<proteinExistence type="predicted"/>
<organism evidence="1 2">
    <name type="scientific">Synaphobranchus kaupii</name>
    <name type="common">Kaup's arrowtooth eel</name>
    <dbReference type="NCBI Taxonomy" id="118154"/>
    <lineage>
        <taxon>Eukaryota</taxon>
        <taxon>Metazoa</taxon>
        <taxon>Chordata</taxon>
        <taxon>Craniata</taxon>
        <taxon>Vertebrata</taxon>
        <taxon>Euteleostomi</taxon>
        <taxon>Actinopterygii</taxon>
        <taxon>Neopterygii</taxon>
        <taxon>Teleostei</taxon>
        <taxon>Anguilliformes</taxon>
        <taxon>Synaphobranchidae</taxon>
        <taxon>Synaphobranchus</taxon>
    </lineage>
</organism>
<reference evidence="1" key="1">
    <citation type="journal article" date="2023" name="Science">
        <title>Genome structures resolve the early diversification of teleost fishes.</title>
        <authorList>
            <person name="Parey E."/>
            <person name="Louis A."/>
            <person name="Montfort J."/>
            <person name="Bouchez O."/>
            <person name="Roques C."/>
            <person name="Iampietro C."/>
            <person name="Lluch J."/>
            <person name="Castinel A."/>
            <person name="Donnadieu C."/>
            <person name="Desvignes T."/>
            <person name="Floi Bucao C."/>
            <person name="Jouanno E."/>
            <person name="Wen M."/>
            <person name="Mejri S."/>
            <person name="Dirks R."/>
            <person name="Jansen H."/>
            <person name="Henkel C."/>
            <person name="Chen W.J."/>
            <person name="Zahm M."/>
            <person name="Cabau C."/>
            <person name="Klopp C."/>
            <person name="Thompson A.W."/>
            <person name="Robinson-Rechavi M."/>
            <person name="Braasch I."/>
            <person name="Lecointre G."/>
            <person name="Bobe J."/>
            <person name="Postlethwait J.H."/>
            <person name="Berthelot C."/>
            <person name="Roest Crollius H."/>
            <person name="Guiguen Y."/>
        </authorList>
    </citation>
    <scope>NUCLEOTIDE SEQUENCE</scope>
    <source>
        <strain evidence="1">WJC10195</strain>
    </source>
</reference>
<sequence>MAGSACALWTCKPMEKVAPYRFQDLRRGQANGVRFSSDGPCNLATLTPGYLARMGYPERTRTPD</sequence>
<name>A0A9Q1FJC0_SYNKA</name>
<dbReference type="EMBL" id="JAINUF010000005">
    <property type="protein sequence ID" value="KAJ8359705.1"/>
    <property type="molecule type" value="Genomic_DNA"/>
</dbReference>
<evidence type="ECO:0000313" key="1">
    <source>
        <dbReference type="EMBL" id="KAJ8359705.1"/>
    </source>
</evidence>
<comment type="caution">
    <text evidence="1">The sequence shown here is derived from an EMBL/GenBank/DDBJ whole genome shotgun (WGS) entry which is preliminary data.</text>
</comment>
<dbReference type="AlphaFoldDB" id="A0A9Q1FJC0"/>
<gene>
    <name evidence="1" type="ORF">SKAU_G00162300</name>
</gene>
<accession>A0A9Q1FJC0</accession>
<protein>
    <submittedName>
        <fullName evidence="1">Uncharacterized protein</fullName>
    </submittedName>
</protein>